<name>A0AAV2FLX9_9ROSI</name>
<protein>
    <submittedName>
        <fullName evidence="2">Uncharacterized protein</fullName>
    </submittedName>
</protein>
<gene>
    <name evidence="2" type="ORF">LTRI10_LOCUS38697</name>
</gene>
<accession>A0AAV2FLX9</accession>
<evidence type="ECO:0000313" key="2">
    <source>
        <dbReference type="EMBL" id="CAL1398465.1"/>
    </source>
</evidence>
<dbReference type="EMBL" id="OZ034819">
    <property type="protein sequence ID" value="CAL1398465.1"/>
    <property type="molecule type" value="Genomic_DNA"/>
</dbReference>
<feature type="compositionally biased region" description="Polar residues" evidence="1">
    <location>
        <begin position="71"/>
        <end position="83"/>
    </location>
</feature>
<keyword evidence="3" id="KW-1185">Reference proteome</keyword>
<evidence type="ECO:0000256" key="1">
    <source>
        <dbReference type="SAM" id="MobiDB-lite"/>
    </source>
</evidence>
<dbReference type="AlphaFoldDB" id="A0AAV2FLX9"/>
<feature type="region of interest" description="Disordered" evidence="1">
    <location>
        <begin position="28"/>
        <end position="100"/>
    </location>
</feature>
<proteinExistence type="predicted"/>
<feature type="compositionally biased region" description="Basic and acidic residues" evidence="1">
    <location>
        <begin position="39"/>
        <end position="55"/>
    </location>
</feature>
<dbReference type="Proteomes" id="UP001497516">
    <property type="component" value="Chromosome 6"/>
</dbReference>
<feature type="region of interest" description="Disordered" evidence="1">
    <location>
        <begin position="111"/>
        <end position="130"/>
    </location>
</feature>
<organism evidence="2 3">
    <name type="scientific">Linum trigynum</name>
    <dbReference type="NCBI Taxonomy" id="586398"/>
    <lineage>
        <taxon>Eukaryota</taxon>
        <taxon>Viridiplantae</taxon>
        <taxon>Streptophyta</taxon>
        <taxon>Embryophyta</taxon>
        <taxon>Tracheophyta</taxon>
        <taxon>Spermatophyta</taxon>
        <taxon>Magnoliopsida</taxon>
        <taxon>eudicotyledons</taxon>
        <taxon>Gunneridae</taxon>
        <taxon>Pentapetalae</taxon>
        <taxon>rosids</taxon>
        <taxon>fabids</taxon>
        <taxon>Malpighiales</taxon>
        <taxon>Linaceae</taxon>
        <taxon>Linum</taxon>
    </lineage>
</organism>
<sequence>MKRIPNPRHPSTPSGTLAAAAEFATAAWLPNHHLQAPNTRERSPPNPERREEEKNLQSTLPEPADLRRENSGTTSSSDRSPTKQPEGMVLQSSISPLRVQRQRLHLRLTKICKERQGGRRGRGNEKTIQI</sequence>
<reference evidence="2 3" key="1">
    <citation type="submission" date="2024-04" db="EMBL/GenBank/DDBJ databases">
        <authorList>
            <person name="Fracassetti M."/>
        </authorList>
    </citation>
    <scope>NUCLEOTIDE SEQUENCE [LARGE SCALE GENOMIC DNA]</scope>
</reference>
<evidence type="ECO:0000313" key="3">
    <source>
        <dbReference type="Proteomes" id="UP001497516"/>
    </source>
</evidence>